<keyword evidence="1 2" id="KW-0694">RNA-binding</keyword>
<evidence type="ECO:0000259" key="4">
    <source>
        <dbReference type="PROSITE" id="PS50102"/>
    </source>
</evidence>
<dbReference type="PANTHER" id="PTHR19965">
    <property type="entry name" value="RNA AND EXPORT FACTOR BINDING PROTEIN"/>
    <property type="match status" value="1"/>
</dbReference>
<dbReference type="AlphaFoldDB" id="A0A1W4WNS7"/>
<dbReference type="RefSeq" id="XP_018321690.1">
    <property type="nucleotide sequence ID" value="XM_018466188.2"/>
</dbReference>
<dbReference type="STRING" id="224129.A0A1W4WNS7"/>
<evidence type="ECO:0000256" key="2">
    <source>
        <dbReference type="PROSITE-ProRule" id="PRU00176"/>
    </source>
</evidence>
<dbReference type="Gene3D" id="3.30.70.330">
    <property type="match status" value="1"/>
</dbReference>
<dbReference type="GO" id="GO:0003729">
    <property type="term" value="F:mRNA binding"/>
    <property type="evidence" value="ECO:0007669"/>
    <property type="project" value="TreeGrafter"/>
</dbReference>
<feature type="compositionally biased region" description="Polar residues" evidence="3">
    <location>
        <begin position="371"/>
        <end position="396"/>
    </location>
</feature>
<feature type="region of interest" description="Disordered" evidence="3">
    <location>
        <begin position="1"/>
        <end position="33"/>
    </location>
</feature>
<name>A0A1W4WNS7_AGRPL</name>
<dbReference type="InParanoid" id="A0A1W4WNS7"/>
<dbReference type="OrthoDB" id="346839at2759"/>
<protein>
    <submittedName>
        <fullName evidence="6">Polymerase delta-interacting protein 3</fullName>
    </submittedName>
</protein>
<gene>
    <name evidence="6" type="primary">LOC108734569</name>
</gene>
<keyword evidence="5" id="KW-1185">Reference proteome</keyword>
<feature type="region of interest" description="Disordered" evidence="3">
    <location>
        <begin position="371"/>
        <end position="398"/>
    </location>
</feature>
<dbReference type="InterPro" id="IPR034784">
    <property type="entry name" value="PDIP3_RRM"/>
</dbReference>
<dbReference type="SUPFAM" id="SSF54928">
    <property type="entry name" value="RNA-binding domain, RBD"/>
    <property type="match status" value="1"/>
</dbReference>
<dbReference type="CDD" id="cd12681">
    <property type="entry name" value="RRM_SKAR"/>
    <property type="match status" value="1"/>
</dbReference>
<reference evidence="6" key="1">
    <citation type="submission" date="2025-08" db="UniProtKB">
        <authorList>
            <consortium name="RefSeq"/>
        </authorList>
    </citation>
    <scope>IDENTIFICATION</scope>
    <source>
        <tissue evidence="6">Entire body</tissue>
    </source>
</reference>
<dbReference type="PROSITE" id="PS50102">
    <property type="entry name" value="RRM"/>
    <property type="match status" value="1"/>
</dbReference>
<evidence type="ECO:0000256" key="1">
    <source>
        <dbReference type="ARBA" id="ARBA00022884"/>
    </source>
</evidence>
<evidence type="ECO:0000313" key="6">
    <source>
        <dbReference type="RefSeq" id="XP_018321690.1"/>
    </source>
</evidence>
<dbReference type="InterPro" id="IPR012677">
    <property type="entry name" value="Nucleotide-bd_a/b_plait_sf"/>
</dbReference>
<feature type="domain" description="RRM" evidence="4">
    <location>
        <begin position="296"/>
        <end position="367"/>
    </location>
</feature>
<dbReference type="Pfam" id="PF00076">
    <property type="entry name" value="RRM_1"/>
    <property type="match status" value="1"/>
</dbReference>
<dbReference type="KEGG" id="apln:108734569"/>
<dbReference type="Proteomes" id="UP000192223">
    <property type="component" value="Unplaced"/>
</dbReference>
<dbReference type="InterPro" id="IPR051229">
    <property type="entry name" value="ALYREF_mRNA_export"/>
</dbReference>
<dbReference type="InterPro" id="IPR035979">
    <property type="entry name" value="RBD_domain_sf"/>
</dbReference>
<dbReference type="GO" id="GO:0005634">
    <property type="term" value="C:nucleus"/>
    <property type="evidence" value="ECO:0007669"/>
    <property type="project" value="TreeGrafter"/>
</dbReference>
<proteinExistence type="predicted"/>
<dbReference type="GeneID" id="108734569"/>
<dbReference type="GO" id="GO:0006406">
    <property type="term" value="P:mRNA export from nucleus"/>
    <property type="evidence" value="ECO:0007669"/>
    <property type="project" value="TreeGrafter"/>
</dbReference>
<dbReference type="SMART" id="SM00360">
    <property type="entry name" value="RRM"/>
    <property type="match status" value="1"/>
</dbReference>
<feature type="region of interest" description="Disordered" evidence="3">
    <location>
        <begin position="134"/>
        <end position="153"/>
    </location>
</feature>
<dbReference type="PANTHER" id="PTHR19965:SF94">
    <property type="entry name" value="FI13061P-RELATED"/>
    <property type="match status" value="1"/>
</dbReference>
<dbReference type="InterPro" id="IPR000504">
    <property type="entry name" value="RRM_dom"/>
</dbReference>
<sequence length="417" mass="47245">MANKLGNKNFKQRNGTAKTGGIKRRLANRPNIKTNVTDARQKLIQKKRKNVKDAREVLSNLAKKHDARDRLEKLRETRGVVQTNSRVRAIGANIVQTTDKNGKIALVTKKSKRTVSDISLAIKQQLGMLPSRKKIGSAKRSPPKSPINKLSKNVPPTIRKTILNDIKYNPDPIHISYDDYQRGYGTPEDLYKWIRPTSRSLNSEMMSERMRYTRHNNPDWPYLPPSSRMPIAPTAYIDLDKPDEDEEMPLVPYSPVSNTSFRASILSRLDSNPPQHQSHGIFANQTKTKVVVPAGHRIVVSNLQQTVTQDDIRELFEDIGQLLVARLVRPGTAEVIYKNLRDAQKAVDTYHNRQLDGQPMKCFLVNKRPLNNPTGSAVQNQELTSPTTKRTTMSKTSAEKVVPDIQTIHKVLFRRGD</sequence>
<accession>A0A1W4WNS7</accession>
<evidence type="ECO:0000256" key="3">
    <source>
        <dbReference type="SAM" id="MobiDB-lite"/>
    </source>
</evidence>
<organism evidence="5 6">
    <name type="scientific">Agrilus planipennis</name>
    <name type="common">Emerald ash borer</name>
    <name type="synonym">Agrilus marcopoli</name>
    <dbReference type="NCBI Taxonomy" id="224129"/>
    <lineage>
        <taxon>Eukaryota</taxon>
        <taxon>Metazoa</taxon>
        <taxon>Ecdysozoa</taxon>
        <taxon>Arthropoda</taxon>
        <taxon>Hexapoda</taxon>
        <taxon>Insecta</taxon>
        <taxon>Pterygota</taxon>
        <taxon>Neoptera</taxon>
        <taxon>Endopterygota</taxon>
        <taxon>Coleoptera</taxon>
        <taxon>Polyphaga</taxon>
        <taxon>Elateriformia</taxon>
        <taxon>Buprestoidea</taxon>
        <taxon>Buprestidae</taxon>
        <taxon>Agrilinae</taxon>
        <taxon>Agrilus</taxon>
    </lineage>
</organism>
<evidence type="ECO:0000313" key="5">
    <source>
        <dbReference type="Proteomes" id="UP000192223"/>
    </source>
</evidence>